<sequence length="631" mass="66778">MKNKSWKVLTALSLSIFMVMSGCTANNDKPSDQPEGKITAGEYTAAAAGYGGDVTVTLTIDENGKITDGKVNATTETDKIGQVAAPEVMQAIIDGNTVEVETVSGATMTSKAIIEASKDCLKQAGVGVEEKEVVKADDEEITVDVVVVGAGLSGLSASGAALKEGANVLCVEKTSNVGGISKFFSGGPFAVESHLQKEAGGEYAAITTEELFQTLNDYSHFINYAPLTKEIIETSADTIEFLESYGLTFHVNPEAPQLAHQADGLRWRIYHWFDTFSYAPTDISASDVLRDNMVAAGLDLRMNTTCDELIIEDGVVKGIIATKEDGSKLIVHADSVVLGTGGFAGNADMMSEYYHTPYISTWGETGSGVQMAWNAGAAKWDIQSSLLHGSGIVAATNPTEVSLASSPFNQIVRSPLLWIDRSGNRFGNEEAVYDTAYTSNLGYSVGGIYYIVVDTATLNAYTEGKHLVTDPAVGGANFDPADFVELAEEGVKQGNVFKGETLEELAKNTGMDPERFAANIEEYNAACASKADPFGKSAENLVYPVSDGPFYAVKMQISNLGTLGGVRVNEKLQAVNIDLEPVKGLYVVGNDAGGFYGNITSYPSYEGLATGFALNSGKLGGMNAAKEALAK</sequence>
<evidence type="ECO:0000256" key="6">
    <source>
        <dbReference type="ARBA" id="ARBA00022630"/>
    </source>
</evidence>
<feature type="chain" id="PRO_5016459836" description="Urocanate reductase" evidence="10">
    <location>
        <begin position="26"/>
        <end position="631"/>
    </location>
</feature>
<organism evidence="12 13">
    <name type="scientific">Dielma fastidiosa</name>
    <dbReference type="NCBI Taxonomy" id="1034346"/>
    <lineage>
        <taxon>Bacteria</taxon>
        <taxon>Bacillati</taxon>
        <taxon>Bacillota</taxon>
        <taxon>Erysipelotrichia</taxon>
        <taxon>Erysipelotrichales</taxon>
        <taxon>Erysipelotrichaceae</taxon>
        <taxon>Dielma</taxon>
    </lineage>
</organism>
<keyword evidence="7" id="KW-0274">FAD</keyword>
<dbReference type="SUPFAM" id="SSF56425">
    <property type="entry name" value="Succinate dehydrogenase/fumarate reductase flavoprotein, catalytic domain"/>
    <property type="match status" value="1"/>
</dbReference>
<comment type="caution">
    <text evidence="12">The sequence shown here is derived from an EMBL/GenBank/DDBJ whole genome shotgun (WGS) entry which is preliminary data.</text>
</comment>
<proteinExistence type="inferred from homology"/>
<evidence type="ECO:0000256" key="10">
    <source>
        <dbReference type="SAM" id="SignalP"/>
    </source>
</evidence>
<dbReference type="RefSeq" id="WP_022937884.1">
    <property type="nucleotide sequence ID" value="NZ_CABKRQ010000004.1"/>
</dbReference>
<keyword evidence="6" id="KW-0285">Flavoprotein</keyword>
<dbReference type="EMBL" id="QJKH01000004">
    <property type="protein sequence ID" value="PXX80082.1"/>
    <property type="molecule type" value="Genomic_DNA"/>
</dbReference>
<dbReference type="GO" id="GO:0016020">
    <property type="term" value="C:membrane"/>
    <property type="evidence" value="ECO:0007669"/>
    <property type="project" value="InterPro"/>
</dbReference>
<dbReference type="Gene3D" id="3.50.50.60">
    <property type="entry name" value="FAD/NAD(P)-binding domain"/>
    <property type="match status" value="1"/>
</dbReference>
<dbReference type="Gene3D" id="3.90.700.10">
    <property type="entry name" value="Succinate dehydrogenase/fumarate reductase flavoprotein, catalytic domain"/>
    <property type="match status" value="1"/>
</dbReference>
<evidence type="ECO:0000256" key="5">
    <source>
        <dbReference type="ARBA" id="ARBA00015872"/>
    </source>
</evidence>
<dbReference type="InterPro" id="IPR007329">
    <property type="entry name" value="FMN-bd"/>
</dbReference>
<dbReference type="Proteomes" id="UP000247612">
    <property type="component" value="Unassembled WGS sequence"/>
</dbReference>
<dbReference type="SUPFAM" id="SSF51905">
    <property type="entry name" value="FAD/NAD(P)-binding domain"/>
    <property type="match status" value="1"/>
</dbReference>
<dbReference type="Gene3D" id="3.90.1010.20">
    <property type="match status" value="1"/>
</dbReference>
<dbReference type="InterPro" id="IPR027477">
    <property type="entry name" value="Succ_DH/fumarate_Rdtase_cat_sf"/>
</dbReference>
<comment type="cofactor">
    <cofactor evidence="2">
        <name>FAD</name>
        <dbReference type="ChEBI" id="CHEBI:57692"/>
    </cofactor>
</comment>
<dbReference type="Pfam" id="PF04205">
    <property type="entry name" value="FMN_bind"/>
    <property type="match status" value="1"/>
</dbReference>
<feature type="domain" description="FMN-binding" evidence="11">
    <location>
        <begin position="49"/>
        <end position="124"/>
    </location>
</feature>
<dbReference type="EC" id="1.3.99.33" evidence="4"/>
<evidence type="ECO:0000256" key="9">
    <source>
        <dbReference type="ARBA" id="ARBA00049922"/>
    </source>
</evidence>
<dbReference type="GO" id="GO:0033765">
    <property type="term" value="F:steroid dehydrogenase activity, acting on the CH-CH group of donors"/>
    <property type="evidence" value="ECO:0007669"/>
    <property type="project" value="UniProtKB-ARBA"/>
</dbReference>
<feature type="signal peptide" evidence="10">
    <location>
        <begin position="1"/>
        <end position="25"/>
    </location>
</feature>
<evidence type="ECO:0000259" key="11">
    <source>
        <dbReference type="SMART" id="SM00900"/>
    </source>
</evidence>
<keyword evidence="13" id="KW-1185">Reference proteome</keyword>
<dbReference type="PANTHER" id="PTHR43400:SF7">
    <property type="entry name" value="FAD-DEPENDENT OXIDOREDUCTASE 2 FAD BINDING DOMAIN-CONTAINING PROTEIN"/>
    <property type="match status" value="1"/>
</dbReference>
<name>A0A318KTX7_9FIRM</name>
<dbReference type="GO" id="GO:0010181">
    <property type="term" value="F:FMN binding"/>
    <property type="evidence" value="ECO:0007669"/>
    <property type="project" value="InterPro"/>
</dbReference>
<comment type="cofactor">
    <cofactor evidence="1">
        <name>FMN</name>
        <dbReference type="ChEBI" id="CHEBI:58210"/>
    </cofactor>
</comment>
<reference evidence="12 13" key="1">
    <citation type="submission" date="2018-05" db="EMBL/GenBank/DDBJ databases">
        <title>Genomic Encyclopedia of Type Strains, Phase IV (KMG-IV): sequencing the most valuable type-strain genomes for metagenomic binning, comparative biology and taxonomic classification.</title>
        <authorList>
            <person name="Goeker M."/>
        </authorList>
    </citation>
    <scope>NUCLEOTIDE SEQUENCE [LARGE SCALE GENOMIC DNA]</scope>
    <source>
        <strain evidence="12 13">JC118</strain>
    </source>
</reference>
<evidence type="ECO:0000256" key="3">
    <source>
        <dbReference type="ARBA" id="ARBA00008040"/>
    </source>
</evidence>
<keyword evidence="8" id="KW-0560">Oxidoreductase</keyword>
<evidence type="ECO:0000256" key="4">
    <source>
        <dbReference type="ARBA" id="ARBA00013137"/>
    </source>
</evidence>
<evidence type="ECO:0000256" key="2">
    <source>
        <dbReference type="ARBA" id="ARBA00001974"/>
    </source>
</evidence>
<evidence type="ECO:0000313" key="12">
    <source>
        <dbReference type="EMBL" id="PXX80082.1"/>
    </source>
</evidence>
<dbReference type="InterPro" id="IPR003953">
    <property type="entry name" value="FAD-dep_OxRdtase_2_FAD-bd"/>
</dbReference>
<dbReference type="PROSITE" id="PS51257">
    <property type="entry name" value="PROKAR_LIPOPROTEIN"/>
    <property type="match status" value="1"/>
</dbReference>
<evidence type="ECO:0000256" key="8">
    <source>
        <dbReference type="ARBA" id="ARBA00023002"/>
    </source>
</evidence>
<comment type="similarity">
    <text evidence="3">Belongs to the FAD-dependent oxidoreductase 2 family. FRD/SDH subfamily.</text>
</comment>
<dbReference type="Pfam" id="PF00890">
    <property type="entry name" value="FAD_binding_2"/>
    <property type="match status" value="1"/>
</dbReference>
<dbReference type="PRINTS" id="PR00411">
    <property type="entry name" value="PNDRDTASEI"/>
</dbReference>
<evidence type="ECO:0000256" key="7">
    <source>
        <dbReference type="ARBA" id="ARBA00022827"/>
    </source>
</evidence>
<dbReference type="STRING" id="1034346.GCA_000313565_01581"/>
<dbReference type="SMART" id="SM00900">
    <property type="entry name" value="FMN_bind"/>
    <property type="match status" value="1"/>
</dbReference>
<comment type="catalytic activity">
    <reaction evidence="9">
        <text>dihydrourocanate + A = urocanate + AH2</text>
        <dbReference type="Rhea" id="RHEA:36059"/>
        <dbReference type="ChEBI" id="CHEBI:13193"/>
        <dbReference type="ChEBI" id="CHEBI:17499"/>
        <dbReference type="ChEBI" id="CHEBI:27247"/>
        <dbReference type="ChEBI" id="CHEBI:72991"/>
        <dbReference type="EC" id="1.3.99.33"/>
    </reaction>
</comment>
<evidence type="ECO:0000256" key="1">
    <source>
        <dbReference type="ARBA" id="ARBA00001917"/>
    </source>
</evidence>
<dbReference type="PANTHER" id="PTHR43400">
    <property type="entry name" value="FUMARATE REDUCTASE"/>
    <property type="match status" value="1"/>
</dbReference>
<accession>A0A318KTX7</accession>
<dbReference type="InterPro" id="IPR050315">
    <property type="entry name" value="FAD-oxidoreductase_2"/>
</dbReference>
<gene>
    <name evidence="12" type="ORF">DES51_10487</name>
</gene>
<keyword evidence="10" id="KW-0732">Signal</keyword>
<evidence type="ECO:0000313" key="13">
    <source>
        <dbReference type="Proteomes" id="UP000247612"/>
    </source>
</evidence>
<dbReference type="InterPro" id="IPR036188">
    <property type="entry name" value="FAD/NAD-bd_sf"/>
</dbReference>
<protein>
    <recommendedName>
        <fullName evidence="5">Urocanate reductase</fullName>
        <ecNumber evidence="4">1.3.99.33</ecNumber>
    </recommendedName>
</protein>
<dbReference type="AlphaFoldDB" id="A0A318KTX7"/>